<gene>
    <name evidence="1" type="ordered locus">Glov_1992</name>
</gene>
<sequence length="205" mass="22083">MLQTVALFVKPPIPGRVKTRLARAIGADEACTIYRTLADHTIQQVQASGTPLALFFDGSDPAALPPAWVQASQVCLPQQGDDLGERMAAVFRYLFAAGVKQAVLIGSDIPGIDAAYLQQAFELLAANAMVLGPALDGGYCLIGFNKIHFTESVFQNIPWSTDQVFELTLHSVQQAALTVGLLPPLQDIDTIADLKHLNPARFQVD</sequence>
<dbReference type="EMBL" id="CP001089">
    <property type="protein sequence ID" value="ACD95708.1"/>
    <property type="molecule type" value="Genomic_DNA"/>
</dbReference>
<reference evidence="1 2" key="1">
    <citation type="submission" date="2008-05" db="EMBL/GenBank/DDBJ databases">
        <title>Complete sequence of chromosome of Geobacter lovleyi SZ.</title>
        <authorList>
            <consortium name="US DOE Joint Genome Institute"/>
            <person name="Lucas S."/>
            <person name="Copeland A."/>
            <person name="Lapidus A."/>
            <person name="Glavina del Rio T."/>
            <person name="Dalin E."/>
            <person name="Tice H."/>
            <person name="Bruce D."/>
            <person name="Goodwin L."/>
            <person name="Pitluck S."/>
            <person name="Chertkov O."/>
            <person name="Meincke L."/>
            <person name="Brettin T."/>
            <person name="Detter J.C."/>
            <person name="Han C."/>
            <person name="Tapia R."/>
            <person name="Kuske C.R."/>
            <person name="Schmutz J."/>
            <person name="Larimer F."/>
            <person name="Land M."/>
            <person name="Hauser L."/>
            <person name="Kyrpides N."/>
            <person name="Mikhailova N."/>
            <person name="Sung Y."/>
            <person name="Fletcher K.E."/>
            <person name="Ritalahti K.M."/>
            <person name="Loeffler F.E."/>
            <person name="Richardson P."/>
        </authorList>
    </citation>
    <scope>NUCLEOTIDE SEQUENCE [LARGE SCALE GENOMIC DNA]</scope>
    <source>
        <strain evidence="2">ATCC BAA-1151 / DSM 17278 / SZ</strain>
    </source>
</reference>
<dbReference type="Pfam" id="PF09837">
    <property type="entry name" value="DUF2064"/>
    <property type="match status" value="1"/>
</dbReference>
<organism evidence="1 2">
    <name type="scientific">Trichlorobacter lovleyi (strain ATCC BAA-1151 / DSM 17278 / SZ)</name>
    <name type="common">Geobacter lovleyi</name>
    <dbReference type="NCBI Taxonomy" id="398767"/>
    <lineage>
        <taxon>Bacteria</taxon>
        <taxon>Pseudomonadati</taxon>
        <taxon>Thermodesulfobacteriota</taxon>
        <taxon>Desulfuromonadia</taxon>
        <taxon>Geobacterales</taxon>
        <taxon>Geobacteraceae</taxon>
        <taxon>Trichlorobacter</taxon>
    </lineage>
</organism>
<evidence type="ECO:0000313" key="2">
    <source>
        <dbReference type="Proteomes" id="UP000002420"/>
    </source>
</evidence>
<dbReference type="PANTHER" id="PTHR36529:SF1">
    <property type="entry name" value="GLYCOSYLTRANSFERASE"/>
    <property type="match status" value="1"/>
</dbReference>
<name>B3E2Q1_TRIL1</name>
<protein>
    <recommendedName>
        <fullName evidence="3">Glycosyltransferase</fullName>
    </recommendedName>
</protein>
<dbReference type="Gene3D" id="3.90.550.10">
    <property type="entry name" value="Spore Coat Polysaccharide Biosynthesis Protein SpsA, Chain A"/>
    <property type="match status" value="1"/>
</dbReference>
<dbReference type="SUPFAM" id="SSF53448">
    <property type="entry name" value="Nucleotide-diphospho-sugar transferases"/>
    <property type="match status" value="1"/>
</dbReference>
<dbReference type="Proteomes" id="UP000002420">
    <property type="component" value="Chromosome"/>
</dbReference>
<keyword evidence="2" id="KW-1185">Reference proteome</keyword>
<dbReference type="AlphaFoldDB" id="B3E2Q1"/>
<dbReference type="OrthoDB" id="9798250at2"/>
<accession>B3E2Q1</accession>
<dbReference type="InterPro" id="IPR029044">
    <property type="entry name" value="Nucleotide-diphossugar_trans"/>
</dbReference>
<dbReference type="PANTHER" id="PTHR36529">
    <property type="entry name" value="SLL1095 PROTEIN"/>
    <property type="match status" value="1"/>
</dbReference>
<proteinExistence type="predicted"/>
<dbReference type="InterPro" id="IPR018641">
    <property type="entry name" value="Trfase_1_rSAM/seldom-assoc"/>
</dbReference>
<evidence type="ECO:0008006" key="3">
    <source>
        <dbReference type="Google" id="ProtNLM"/>
    </source>
</evidence>
<dbReference type="HOGENOM" id="CLU_075662_2_0_7"/>
<dbReference type="STRING" id="398767.Glov_1992"/>
<dbReference type="eggNOG" id="COG3222">
    <property type="taxonomic scope" value="Bacteria"/>
</dbReference>
<dbReference type="KEGG" id="glo:Glov_1992"/>
<dbReference type="RefSeq" id="WP_012470047.1">
    <property type="nucleotide sequence ID" value="NC_010814.1"/>
</dbReference>
<evidence type="ECO:0000313" key="1">
    <source>
        <dbReference type="EMBL" id="ACD95708.1"/>
    </source>
</evidence>
<dbReference type="NCBIfam" id="TIGR04282">
    <property type="entry name" value="glyco_like_cofC"/>
    <property type="match status" value="1"/>
</dbReference>